<comment type="caution">
    <text evidence="2">The sequence shown here is derived from an EMBL/GenBank/DDBJ whole genome shotgun (WGS) entry which is preliminary data.</text>
</comment>
<dbReference type="PANTHER" id="PTHR36440:SF1">
    <property type="entry name" value="PUTATIVE (AFU_ORTHOLOGUE AFUA_8G07350)-RELATED"/>
    <property type="match status" value="1"/>
</dbReference>
<dbReference type="InterPro" id="IPR014710">
    <property type="entry name" value="RmlC-like_jellyroll"/>
</dbReference>
<gene>
    <name evidence="2" type="ORF">WCD58_30795</name>
</gene>
<dbReference type="Gene3D" id="2.60.120.10">
    <property type="entry name" value="Jelly Rolls"/>
    <property type="match status" value="1"/>
</dbReference>
<dbReference type="SUPFAM" id="SSF51182">
    <property type="entry name" value="RmlC-like cupins"/>
    <property type="match status" value="1"/>
</dbReference>
<reference evidence="2 3" key="1">
    <citation type="submission" date="2024-03" db="EMBL/GenBank/DDBJ databases">
        <title>Actinomycetospora sp. OC33-EN07, a novel actinomycete isolated from wild orchid (Aerides multiflora).</title>
        <authorList>
            <person name="Suriyachadkun C."/>
        </authorList>
    </citation>
    <scope>NUCLEOTIDE SEQUENCE [LARGE SCALE GENOMIC DNA]</scope>
    <source>
        <strain evidence="2 3">OC33-EN07</strain>
    </source>
</reference>
<keyword evidence="3" id="KW-1185">Reference proteome</keyword>
<organism evidence="2 3">
    <name type="scientific">Actinomycetospora flava</name>
    <dbReference type="NCBI Taxonomy" id="3129232"/>
    <lineage>
        <taxon>Bacteria</taxon>
        <taxon>Bacillati</taxon>
        <taxon>Actinomycetota</taxon>
        <taxon>Actinomycetes</taxon>
        <taxon>Pseudonocardiales</taxon>
        <taxon>Pseudonocardiaceae</taxon>
        <taxon>Actinomycetospora</taxon>
    </lineage>
</organism>
<evidence type="ECO:0000313" key="2">
    <source>
        <dbReference type="EMBL" id="MEJ2865582.1"/>
    </source>
</evidence>
<name>A0ABU8MG35_9PSEU</name>
<dbReference type="RefSeq" id="WP_337706953.1">
    <property type="nucleotide sequence ID" value="NZ_JBBEGM010000019.1"/>
</dbReference>
<dbReference type="InterPro" id="IPR013096">
    <property type="entry name" value="Cupin_2"/>
</dbReference>
<dbReference type="InterPro" id="IPR011051">
    <property type="entry name" value="RmlC_Cupin_sf"/>
</dbReference>
<evidence type="ECO:0000259" key="1">
    <source>
        <dbReference type="Pfam" id="PF07883"/>
    </source>
</evidence>
<dbReference type="PANTHER" id="PTHR36440">
    <property type="entry name" value="PUTATIVE (AFU_ORTHOLOGUE AFUA_8G07350)-RELATED"/>
    <property type="match status" value="1"/>
</dbReference>
<evidence type="ECO:0000313" key="3">
    <source>
        <dbReference type="Proteomes" id="UP001369736"/>
    </source>
</evidence>
<dbReference type="EMBL" id="JBBEGM010000019">
    <property type="protein sequence ID" value="MEJ2865582.1"/>
    <property type="molecule type" value="Genomic_DNA"/>
</dbReference>
<feature type="domain" description="Cupin type-2" evidence="1">
    <location>
        <begin position="40"/>
        <end position="106"/>
    </location>
</feature>
<accession>A0ABU8MG35</accession>
<proteinExistence type="predicted"/>
<dbReference type="Pfam" id="PF07883">
    <property type="entry name" value="Cupin_2"/>
    <property type="match status" value="1"/>
</dbReference>
<dbReference type="Proteomes" id="UP001369736">
    <property type="component" value="Unassembled WGS sequence"/>
</dbReference>
<protein>
    <submittedName>
        <fullName evidence="2">Cupin domain-containing protein</fullName>
    </submittedName>
</protein>
<dbReference type="InterPro" id="IPR053146">
    <property type="entry name" value="QDO-like"/>
</dbReference>
<sequence length="155" mass="16126">MDKLPVDIATCECLRLGTDEIVVLMSAEQTGGALLAVQLRMPPGGGPPVMHRHAPSEIYSVISGELTFYVGDPVRRVVGGPGDVVPMAGGTPHTIRNESDADAVAFGVHAPAGPMEAFTREAHALAAGGEPRMEDVLAIAQRHGIEMLGPVPVTT</sequence>